<dbReference type="Gene3D" id="3.10.50.10">
    <property type="match status" value="1"/>
</dbReference>
<dbReference type="InterPro" id="IPR029070">
    <property type="entry name" value="Chitinase_insertion_sf"/>
</dbReference>
<reference evidence="15" key="1">
    <citation type="submission" date="2020-11" db="EMBL/GenBank/DDBJ databases">
        <authorList>
            <person name="Tran Van P."/>
        </authorList>
    </citation>
    <scope>NUCLEOTIDE SEQUENCE</scope>
</reference>
<keyword evidence="9" id="KW-0119">Carbohydrate metabolism</keyword>
<dbReference type="SMART" id="SM00636">
    <property type="entry name" value="Glyco_18"/>
    <property type="match status" value="1"/>
</dbReference>
<dbReference type="AlphaFoldDB" id="A0A7R9Q8Y4"/>
<evidence type="ECO:0000313" key="16">
    <source>
        <dbReference type="Proteomes" id="UP000759131"/>
    </source>
</evidence>
<dbReference type="OrthoDB" id="73875at2759"/>
<dbReference type="InterPro" id="IPR011583">
    <property type="entry name" value="Chitinase_II/V-like_cat"/>
</dbReference>
<dbReference type="InterPro" id="IPR017853">
    <property type="entry name" value="GH"/>
</dbReference>
<keyword evidence="16" id="KW-1185">Reference proteome</keyword>
<dbReference type="SUPFAM" id="SSF51445">
    <property type="entry name" value="(Trans)glycosidases"/>
    <property type="match status" value="2"/>
</dbReference>
<dbReference type="EMBL" id="CAJPIZ010017967">
    <property type="protein sequence ID" value="CAG2116339.1"/>
    <property type="molecule type" value="Genomic_DNA"/>
</dbReference>
<feature type="compositionally biased region" description="Low complexity" evidence="13">
    <location>
        <begin position="400"/>
        <end position="417"/>
    </location>
</feature>
<evidence type="ECO:0000256" key="13">
    <source>
        <dbReference type="SAM" id="MobiDB-lite"/>
    </source>
</evidence>
<keyword evidence="5" id="KW-0732">Signal</keyword>
<keyword evidence="11" id="KW-0624">Polysaccharide degradation</keyword>
<dbReference type="Gene3D" id="3.20.20.80">
    <property type="entry name" value="Glycosidases"/>
    <property type="match status" value="2"/>
</dbReference>
<dbReference type="GO" id="GO:0000272">
    <property type="term" value="P:polysaccharide catabolic process"/>
    <property type="evidence" value="ECO:0007669"/>
    <property type="project" value="UniProtKB-KW"/>
</dbReference>
<evidence type="ECO:0000256" key="1">
    <source>
        <dbReference type="ARBA" id="ARBA00000822"/>
    </source>
</evidence>
<dbReference type="InterPro" id="IPR001579">
    <property type="entry name" value="Glyco_hydro_18_chit_AS"/>
</dbReference>
<dbReference type="EMBL" id="OC872542">
    <property type="protein sequence ID" value="CAD7635909.1"/>
    <property type="molecule type" value="Genomic_DNA"/>
</dbReference>
<comment type="catalytic activity">
    <reaction evidence="1">
        <text>Random endo-hydrolysis of N-acetyl-beta-D-glucosaminide (1-&gt;4)-beta-linkages in chitin and chitodextrins.</text>
        <dbReference type="EC" id="3.2.1.14"/>
    </reaction>
</comment>
<keyword evidence="7" id="KW-0146">Chitin degradation</keyword>
<feature type="region of interest" description="Disordered" evidence="13">
    <location>
        <begin position="396"/>
        <end position="417"/>
    </location>
</feature>
<keyword evidence="6 12" id="KW-0378">Hydrolase</keyword>
<evidence type="ECO:0000256" key="5">
    <source>
        <dbReference type="ARBA" id="ARBA00022729"/>
    </source>
</evidence>
<keyword evidence="8" id="KW-1015">Disulfide bond</keyword>
<dbReference type="Proteomes" id="UP000759131">
    <property type="component" value="Unassembled WGS sequence"/>
</dbReference>
<keyword evidence="4" id="KW-0147">Chitin-binding</keyword>
<organism evidence="15">
    <name type="scientific">Medioppia subpectinata</name>
    <dbReference type="NCBI Taxonomy" id="1979941"/>
    <lineage>
        <taxon>Eukaryota</taxon>
        <taxon>Metazoa</taxon>
        <taxon>Ecdysozoa</taxon>
        <taxon>Arthropoda</taxon>
        <taxon>Chelicerata</taxon>
        <taxon>Arachnida</taxon>
        <taxon>Acari</taxon>
        <taxon>Acariformes</taxon>
        <taxon>Sarcoptiformes</taxon>
        <taxon>Oribatida</taxon>
        <taxon>Brachypylina</taxon>
        <taxon>Oppioidea</taxon>
        <taxon>Oppiidae</taxon>
        <taxon>Medioppia</taxon>
    </lineage>
</organism>
<dbReference type="PROSITE" id="PS51910">
    <property type="entry name" value="GH18_2"/>
    <property type="match status" value="1"/>
</dbReference>
<dbReference type="InterPro" id="IPR001223">
    <property type="entry name" value="Glyco_hydro18_cat"/>
</dbReference>
<evidence type="ECO:0000313" key="15">
    <source>
        <dbReference type="EMBL" id="CAD7635909.1"/>
    </source>
</evidence>
<comment type="similarity">
    <text evidence="2">Belongs to the glycosyl hydrolase 18 family. Chitinase class II subfamily.</text>
</comment>
<name>A0A7R9Q8Y4_9ACAR</name>
<evidence type="ECO:0000256" key="8">
    <source>
        <dbReference type="ARBA" id="ARBA00023157"/>
    </source>
</evidence>
<evidence type="ECO:0000256" key="9">
    <source>
        <dbReference type="ARBA" id="ARBA00023277"/>
    </source>
</evidence>
<evidence type="ECO:0000256" key="4">
    <source>
        <dbReference type="ARBA" id="ARBA00022669"/>
    </source>
</evidence>
<evidence type="ECO:0000256" key="11">
    <source>
        <dbReference type="ARBA" id="ARBA00023326"/>
    </source>
</evidence>
<evidence type="ECO:0000256" key="7">
    <source>
        <dbReference type="ARBA" id="ARBA00023024"/>
    </source>
</evidence>
<dbReference type="PROSITE" id="PS01095">
    <property type="entry name" value="GH18_1"/>
    <property type="match status" value="1"/>
</dbReference>
<evidence type="ECO:0000256" key="3">
    <source>
        <dbReference type="ARBA" id="ARBA00012729"/>
    </source>
</evidence>
<dbReference type="Pfam" id="PF00704">
    <property type="entry name" value="Glyco_hydro_18"/>
    <property type="match status" value="3"/>
</dbReference>
<dbReference type="PANTHER" id="PTHR11177:SF360">
    <property type="entry name" value="CHITINASE 4-RELATED"/>
    <property type="match status" value="1"/>
</dbReference>
<proteinExistence type="inferred from homology"/>
<dbReference type="EC" id="3.2.1.14" evidence="3"/>
<dbReference type="GO" id="GO:0006032">
    <property type="term" value="P:chitin catabolic process"/>
    <property type="evidence" value="ECO:0007669"/>
    <property type="project" value="UniProtKB-KW"/>
</dbReference>
<gene>
    <name evidence="15" type="ORF">OSB1V03_LOCUS16299</name>
</gene>
<accession>A0A7R9Q8Y4</accession>
<evidence type="ECO:0000256" key="2">
    <source>
        <dbReference type="ARBA" id="ARBA00009121"/>
    </source>
</evidence>
<dbReference type="SUPFAM" id="SSF54556">
    <property type="entry name" value="Chitinase insertion domain"/>
    <property type="match status" value="1"/>
</dbReference>
<dbReference type="GO" id="GO:0008843">
    <property type="term" value="F:endochitinase activity"/>
    <property type="evidence" value="ECO:0007669"/>
    <property type="project" value="UniProtKB-EC"/>
</dbReference>
<evidence type="ECO:0000256" key="12">
    <source>
        <dbReference type="RuleBase" id="RU000489"/>
    </source>
</evidence>
<feature type="domain" description="GH18" evidence="14">
    <location>
        <begin position="1"/>
        <end position="363"/>
    </location>
</feature>
<dbReference type="GO" id="GO:0008061">
    <property type="term" value="F:chitin binding"/>
    <property type="evidence" value="ECO:0007669"/>
    <property type="project" value="UniProtKB-KW"/>
</dbReference>
<evidence type="ECO:0000256" key="10">
    <source>
        <dbReference type="ARBA" id="ARBA00023295"/>
    </source>
</evidence>
<sequence>MKVLCYYGSWSTLIAIGGWNEGSVKYSNMAAKPESRKIFVDSVVEFIEKYGFDGLDLDWEYPGSRGGQPQDKQNLVLLLKELKEAFTPRRYLLTSAVSAGKWFIEPAYDIPAVAQQFLKEAFTPRRYLLTSAVSAGKWFIEPAYDIPAVAQYLDLINIMCYDYHGGWENRTGHNAPLYARPDEILNDKISNVNFSINYWISAGAPRNKIVLGMGTYGRSFTLQRSEDNGLGAPAPQKGQAGPYTREAGSLGYNEICEMKLNKNGWTEVRDRYHMAPYGFRDRQWVGYDDVEIRDRYHMAPYGFRDRQWVGYDDVESITLKAQYIKAMQLAGGMIWSIETDDFKGKCGEKYPLLNAINKVFKSDSVVMPLPPPPETDVKPVIHSTTTTTTTSTKPWVWAQSSTTASPPSSWSTPSTGM</sequence>
<evidence type="ECO:0000256" key="6">
    <source>
        <dbReference type="ARBA" id="ARBA00022801"/>
    </source>
</evidence>
<keyword evidence="10 12" id="KW-0326">Glycosidase</keyword>
<dbReference type="PANTHER" id="PTHR11177">
    <property type="entry name" value="CHITINASE"/>
    <property type="match status" value="1"/>
</dbReference>
<evidence type="ECO:0000259" key="14">
    <source>
        <dbReference type="PROSITE" id="PS51910"/>
    </source>
</evidence>
<dbReference type="InterPro" id="IPR050314">
    <property type="entry name" value="Glycosyl_Hydrlase_18"/>
</dbReference>
<protein>
    <recommendedName>
        <fullName evidence="3">chitinase</fullName>
        <ecNumber evidence="3">3.2.1.14</ecNumber>
    </recommendedName>
</protein>
<dbReference type="GO" id="GO:0005576">
    <property type="term" value="C:extracellular region"/>
    <property type="evidence" value="ECO:0007669"/>
    <property type="project" value="TreeGrafter"/>
</dbReference>
<dbReference type="FunFam" id="3.10.50.10:FF:000004">
    <property type="entry name" value="Chitinase 5"/>
    <property type="match status" value="1"/>
</dbReference>
<feature type="non-terminal residue" evidence="15">
    <location>
        <position position="417"/>
    </location>
</feature>